<dbReference type="RefSeq" id="WP_109532967.1">
    <property type="nucleotide sequence ID" value="NZ_QEYD01000005.1"/>
</dbReference>
<evidence type="ECO:0000256" key="4">
    <source>
        <dbReference type="ARBA" id="ARBA00023029"/>
    </source>
</evidence>
<reference evidence="10 11" key="1">
    <citation type="submission" date="2018-05" db="EMBL/GenBank/DDBJ databases">
        <title>Pararhodobacter marina sp. nov., isolated from deep-sea water of the Indian Ocean.</title>
        <authorList>
            <person name="Lai Q.Sr."/>
            <person name="Liu X."/>
            <person name="Shao Z."/>
        </authorList>
    </citation>
    <scope>NUCLEOTIDE SEQUENCE [LARGE SCALE GENOMIC DNA]</scope>
    <source>
        <strain evidence="10 11">CIC4N-9</strain>
    </source>
</reference>
<dbReference type="InterPro" id="IPR013500">
    <property type="entry name" value="TopoI_cat_euk"/>
</dbReference>
<dbReference type="AlphaFoldDB" id="A0A2U2CAI5"/>
<evidence type="ECO:0000256" key="6">
    <source>
        <dbReference type="ARBA" id="ARBA00023235"/>
    </source>
</evidence>
<dbReference type="EMBL" id="QEYD01000005">
    <property type="protein sequence ID" value="PWE28918.1"/>
    <property type="molecule type" value="Genomic_DNA"/>
</dbReference>
<dbReference type="Gene3D" id="1.10.132.120">
    <property type="match status" value="1"/>
</dbReference>
<feature type="domain" description="DNA topoisomerase IB N-terminal" evidence="9">
    <location>
        <begin position="39"/>
        <end position="87"/>
    </location>
</feature>
<accession>A0A2U2CAI5</accession>
<evidence type="ECO:0000313" key="10">
    <source>
        <dbReference type="EMBL" id="PWE28918.1"/>
    </source>
</evidence>
<dbReference type="PROSITE" id="PS52038">
    <property type="entry name" value="TOPO_IB_2"/>
    <property type="match status" value="1"/>
</dbReference>
<dbReference type="GO" id="GO:0003917">
    <property type="term" value="F:DNA topoisomerase type I (single strand cut, ATP-independent) activity"/>
    <property type="evidence" value="ECO:0007669"/>
    <property type="project" value="UniProtKB-EC"/>
</dbReference>
<keyword evidence="4" id="KW-0799">Topoisomerase</keyword>
<dbReference type="InterPro" id="IPR014711">
    <property type="entry name" value="TopoI_cat_a-hlx-sub_euk"/>
</dbReference>
<dbReference type="Proteomes" id="UP000244940">
    <property type="component" value="Unassembled WGS sequence"/>
</dbReference>
<feature type="region of interest" description="Disordered" evidence="7">
    <location>
        <begin position="1"/>
        <end position="23"/>
    </location>
</feature>
<dbReference type="Pfam" id="PF01028">
    <property type="entry name" value="Topoisom_I"/>
    <property type="match status" value="1"/>
</dbReference>
<evidence type="ECO:0000256" key="5">
    <source>
        <dbReference type="ARBA" id="ARBA00023125"/>
    </source>
</evidence>
<dbReference type="Pfam" id="PF21338">
    <property type="entry name" value="Top1B_N_bact"/>
    <property type="match status" value="1"/>
</dbReference>
<dbReference type="OrthoDB" id="9778962at2"/>
<keyword evidence="5" id="KW-0238">DNA-binding</keyword>
<evidence type="ECO:0000256" key="7">
    <source>
        <dbReference type="SAM" id="MobiDB-lite"/>
    </source>
</evidence>
<dbReference type="GO" id="GO:0006265">
    <property type="term" value="P:DNA topological change"/>
    <property type="evidence" value="ECO:0007669"/>
    <property type="project" value="InterPro"/>
</dbReference>
<keyword evidence="11" id="KW-1185">Reference proteome</keyword>
<keyword evidence="6 10" id="KW-0413">Isomerase</keyword>
<dbReference type="GO" id="GO:0003677">
    <property type="term" value="F:DNA binding"/>
    <property type="evidence" value="ECO:0007669"/>
    <property type="project" value="UniProtKB-KW"/>
</dbReference>
<comment type="catalytic activity">
    <reaction evidence="1">
        <text>ATP-independent breakage of single-stranded DNA, followed by passage and rejoining.</text>
        <dbReference type="EC" id="5.6.2.1"/>
    </reaction>
</comment>
<evidence type="ECO:0000256" key="2">
    <source>
        <dbReference type="ARBA" id="ARBA00006645"/>
    </source>
</evidence>
<dbReference type="PRINTS" id="PR00416">
    <property type="entry name" value="EUTPISMRASEI"/>
</dbReference>
<dbReference type="EC" id="5.6.2.1" evidence="3"/>
<proteinExistence type="inferred from homology"/>
<evidence type="ECO:0000256" key="3">
    <source>
        <dbReference type="ARBA" id="ARBA00012891"/>
    </source>
</evidence>
<dbReference type="Gene3D" id="3.30.66.10">
    <property type="entry name" value="DNA topoisomerase I domain"/>
    <property type="match status" value="1"/>
</dbReference>
<dbReference type="SUPFAM" id="SSF56349">
    <property type="entry name" value="DNA breaking-rejoining enzymes"/>
    <property type="match status" value="1"/>
</dbReference>
<dbReference type="InterPro" id="IPR035447">
    <property type="entry name" value="DNA_topo_I_N_sf"/>
</dbReference>
<dbReference type="InterPro" id="IPR049331">
    <property type="entry name" value="Top1B_N_bact"/>
</dbReference>
<comment type="caution">
    <text evidence="10">The sequence shown here is derived from an EMBL/GenBank/DDBJ whole genome shotgun (WGS) entry which is preliminary data.</text>
</comment>
<evidence type="ECO:0000259" key="9">
    <source>
        <dbReference type="Pfam" id="PF21338"/>
    </source>
</evidence>
<dbReference type="Gene3D" id="3.90.15.10">
    <property type="entry name" value="Topoisomerase I, Chain A, domain 3"/>
    <property type="match status" value="1"/>
</dbReference>
<evidence type="ECO:0000259" key="8">
    <source>
        <dbReference type="Pfam" id="PF01028"/>
    </source>
</evidence>
<sequence length="353" mass="39605">MLKRLGDPAQTPPGPQSGAALRYVNDDEPGWSRRGAGKGFYYLDETGTRISDPECLTRLRALAIPPAWREVWICADPEGHIQATGRDARGRKQYRYHPLWAQAQEEQKFASLGAFGHALPALRAQVDADLRRRGAPRERVMATVVRLLDIGLIRIGNDRYATENRSYGLTTLRARHVALEGSNLRFAFRGKSGKDWKLKVHDRRIATALRSIQDLPGQRLFRYLDEDGKPHDLLSHDVNAYIRAAAGEDFSSRHFRPWGGSVQALALLAACERPEGKTARARALNAQVAEVASLLRNTRAVCRRSYIHPAIVSAWEDGGLTPALTALRRRLPRPLKGLDDGESLFLRWLERQN</sequence>
<feature type="domain" description="DNA topoisomerase I catalytic core eukaryotic-type" evidence="8">
    <location>
        <begin position="102"/>
        <end position="304"/>
    </location>
</feature>
<protein>
    <recommendedName>
        <fullName evidence="3">DNA topoisomerase</fullName>
        <ecNumber evidence="3">5.6.2.1</ecNumber>
    </recommendedName>
</protein>
<organism evidence="10 11">
    <name type="scientific">Pararhodobacter marinus</name>
    <dbReference type="NCBI Taxonomy" id="2184063"/>
    <lineage>
        <taxon>Bacteria</taxon>
        <taxon>Pseudomonadati</taxon>
        <taxon>Pseudomonadota</taxon>
        <taxon>Alphaproteobacteria</taxon>
        <taxon>Rhodobacterales</taxon>
        <taxon>Paracoccaceae</taxon>
        <taxon>Pararhodobacter</taxon>
    </lineage>
</organism>
<dbReference type="InterPro" id="IPR011010">
    <property type="entry name" value="DNA_brk_join_enz"/>
</dbReference>
<evidence type="ECO:0000313" key="11">
    <source>
        <dbReference type="Proteomes" id="UP000244940"/>
    </source>
</evidence>
<name>A0A2U2CAI5_9RHOB</name>
<dbReference type="SUPFAM" id="SSF55869">
    <property type="entry name" value="DNA topoisomerase I domain"/>
    <property type="match status" value="1"/>
</dbReference>
<dbReference type="GeneID" id="94364995"/>
<evidence type="ECO:0000256" key="1">
    <source>
        <dbReference type="ARBA" id="ARBA00000213"/>
    </source>
</evidence>
<dbReference type="InterPro" id="IPR001631">
    <property type="entry name" value="TopoI"/>
</dbReference>
<comment type="similarity">
    <text evidence="2">Belongs to the type IB topoisomerase family.</text>
</comment>
<gene>
    <name evidence="10" type="ORF">C4N9_08835</name>
</gene>